<accession>A0A0C3PXI0</accession>
<dbReference type="InterPro" id="IPR051678">
    <property type="entry name" value="AGP_Transferase"/>
</dbReference>
<evidence type="ECO:0000313" key="4">
    <source>
        <dbReference type="Proteomes" id="UP000053257"/>
    </source>
</evidence>
<keyword evidence="1" id="KW-0812">Transmembrane</keyword>
<dbReference type="InterPro" id="IPR011009">
    <property type="entry name" value="Kinase-like_dom_sf"/>
</dbReference>
<gene>
    <name evidence="3" type="ORF">PHLGIDRAFT_136633</name>
</gene>
<feature type="transmembrane region" description="Helical" evidence="1">
    <location>
        <begin position="227"/>
        <end position="251"/>
    </location>
</feature>
<dbReference type="AlphaFoldDB" id="A0A0C3PXI0"/>
<evidence type="ECO:0000259" key="2">
    <source>
        <dbReference type="Pfam" id="PF01636"/>
    </source>
</evidence>
<dbReference type="STRING" id="745531.A0A0C3PXI0"/>
<dbReference type="EMBL" id="KN840438">
    <property type="protein sequence ID" value="KIP12823.1"/>
    <property type="molecule type" value="Genomic_DNA"/>
</dbReference>
<evidence type="ECO:0000256" key="1">
    <source>
        <dbReference type="SAM" id="Phobius"/>
    </source>
</evidence>
<dbReference type="Pfam" id="PF01636">
    <property type="entry name" value="APH"/>
    <property type="match status" value="1"/>
</dbReference>
<keyword evidence="4" id="KW-1185">Reference proteome</keyword>
<dbReference type="Gene3D" id="3.90.1200.10">
    <property type="match status" value="1"/>
</dbReference>
<protein>
    <recommendedName>
        <fullName evidence="2">Aminoglycoside phosphotransferase domain-containing protein</fullName>
    </recommendedName>
</protein>
<organism evidence="3 4">
    <name type="scientific">Phlebiopsis gigantea (strain 11061_1 CR5-6)</name>
    <name type="common">White-rot fungus</name>
    <name type="synonym">Peniophora gigantea</name>
    <dbReference type="NCBI Taxonomy" id="745531"/>
    <lineage>
        <taxon>Eukaryota</taxon>
        <taxon>Fungi</taxon>
        <taxon>Dikarya</taxon>
        <taxon>Basidiomycota</taxon>
        <taxon>Agaricomycotina</taxon>
        <taxon>Agaricomycetes</taxon>
        <taxon>Polyporales</taxon>
        <taxon>Phanerochaetaceae</taxon>
        <taxon>Phlebiopsis</taxon>
    </lineage>
</organism>
<evidence type="ECO:0000313" key="3">
    <source>
        <dbReference type="EMBL" id="KIP12823.1"/>
    </source>
</evidence>
<dbReference type="Proteomes" id="UP000053257">
    <property type="component" value="Unassembled WGS sequence"/>
</dbReference>
<feature type="domain" description="Aminoglycoside phosphotransferase" evidence="2">
    <location>
        <begin position="2"/>
        <end position="186"/>
    </location>
</feature>
<reference evidence="3 4" key="1">
    <citation type="journal article" date="2014" name="PLoS Genet.">
        <title>Analysis of the Phlebiopsis gigantea genome, transcriptome and secretome provides insight into its pioneer colonization strategies of wood.</title>
        <authorList>
            <person name="Hori C."/>
            <person name="Ishida T."/>
            <person name="Igarashi K."/>
            <person name="Samejima M."/>
            <person name="Suzuki H."/>
            <person name="Master E."/>
            <person name="Ferreira P."/>
            <person name="Ruiz-Duenas F.J."/>
            <person name="Held B."/>
            <person name="Canessa P."/>
            <person name="Larrondo L.F."/>
            <person name="Schmoll M."/>
            <person name="Druzhinina I.S."/>
            <person name="Kubicek C.P."/>
            <person name="Gaskell J.A."/>
            <person name="Kersten P."/>
            <person name="St John F."/>
            <person name="Glasner J."/>
            <person name="Sabat G."/>
            <person name="Splinter BonDurant S."/>
            <person name="Syed K."/>
            <person name="Yadav J."/>
            <person name="Mgbeahuruike A.C."/>
            <person name="Kovalchuk A."/>
            <person name="Asiegbu F.O."/>
            <person name="Lackner G."/>
            <person name="Hoffmeister D."/>
            <person name="Rencoret J."/>
            <person name="Gutierrez A."/>
            <person name="Sun H."/>
            <person name="Lindquist E."/>
            <person name="Barry K."/>
            <person name="Riley R."/>
            <person name="Grigoriev I.V."/>
            <person name="Henrissat B."/>
            <person name="Kues U."/>
            <person name="Berka R.M."/>
            <person name="Martinez A.T."/>
            <person name="Covert S.F."/>
            <person name="Blanchette R.A."/>
            <person name="Cullen D."/>
        </authorList>
    </citation>
    <scope>NUCLEOTIDE SEQUENCE [LARGE SCALE GENOMIC DNA]</scope>
    <source>
        <strain evidence="3 4">11061_1 CR5-6</strain>
    </source>
</reference>
<dbReference type="HOGENOM" id="CLU_021768_8_1_1"/>
<sequence>MTVARKIGIPAPRVIAYGSPPSHNPCATTLMTRVPGVTLGKCHASLSEDDLKRYIERMRSFSSPWGERVCSVSGGSVRGPHIPLGELGPWQDEAAFYLSYLSYAEFVEQSWDSERPFSEVVDTAGRMMSIPHSITFTHGDLLGHNIMIHDRRISSIINWEFAGWYPEYWGYTSMLRTLGMEWWWPKYTSSLSGYVYSKQLEYFRAAWLLAQNSFSWSNTTCHSLGRFLALASPSSAVFVFITVLVSPLSLLF</sequence>
<dbReference type="OrthoDB" id="2906425at2759"/>
<keyword evidence="1" id="KW-0472">Membrane</keyword>
<name>A0A0C3PXI0_PHLG1</name>
<dbReference type="PANTHER" id="PTHR21310">
    <property type="entry name" value="AMINOGLYCOSIDE PHOSPHOTRANSFERASE-RELATED-RELATED"/>
    <property type="match status" value="1"/>
</dbReference>
<dbReference type="SUPFAM" id="SSF56112">
    <property type="entry name" value="Protein kinase-like (PK-like)"/>
    <property type="match status" value="1"/>
</dbReference>
<keyword evidence="1" id="KW-1133">Transmembrane helix</keyword>
<proteinExistence type="predicted"/>
<dbReference type="PANTHER" id="PTHR21310:SF55">
    <property type="entry name" value="AMINOGLYCOSIDE PHOSPHOTRANSFERASE DOMAIN-CONTAINING PROTEIN"/>
    <property type="match status" value="1"/>
</dbReference>
<dbReference type="InterPro" id="IPR002575">
    <property type="entry name" value="Aminoglycoside_PTrfase"/>
</dbReference>